<keyword evidence="1" id="KW-0802">TPR repeat</keyword>
<sequence length="355" mass="42196">MDTLEQLFTLEKQNPNDDTLLSQIAFYYLSNPDGDKELEYFKKAYQINPSIKNTHNYAFWAYYEYGEDTLALSLFQELIDKNPKSFYPYMAYANLLFKPSDYSDTANLDKLRNHLDLIIELYEKALQKFNHTTKNHQLAWIYNNLANFYLVNNNFEKAKNYYQIALTKLNNYLNDINNKQIKEACCFVLKNQLKLYIILDDLENAKKNLALIQQYEILDNLDIAYLYTLIGDFKTAYQTLNGEFNFHFTWDWLCYAIWQTDKKVWKNYLNALVEEKKSIIKEYQDDLENCQDDEKADIQETIQSHQEDLIQINNYFDTPPTPKLSAKEQCLVDLHYFYKCWLFGCEHCGNLADDS</sequence>
<evidence type="ECO:0000256" key="1">
    <source>
        <dbReference type="PROSITE-ProRule" id="PRU00339"/>
    </source>
</evidence>
<feature type="coiled-coil region" evidence="2">
    <location>
        <begin position="273"/>
        <end position="300"/>
    </location>
</feature>
<dbReference type="RefSeq" id="WP_263075889.1">
    <property type="nucleotide sequence ID" value="NZ_CP089977.1"/>
</dbReference>
<evidence type="ECO:0008006" key="5">
    <source>
        <dbReference type="Google" id="ProtNLM"/>
    </source>
</evidence>
<accession>A0ABY6F2T9</accession>
<evidence type="ECO:0000313" key="4">
    <source>
        <dbReference type="Proteomes" id="UP001063782"/>
    </source>
</evidence>
<organism evidence="3 4">
    <name type="scientific">Moraxella nasicaprae</name>
    <dbReference type="NCBI Taxonomy" id="2904122"/>
    <lineage>
        <taxon>Bacteria</taxon>
        <taxon>Pseudomonadati</taxon>
        <taxon>Pseudomonadota</taxon>
        <taxon>Gammaproteobacteria</taxon>
        <taxon>Moraxellales</taxon>
        <taxon>Moraxellaceae</taxon>
        <taxon>Moraxella</taxon>
    </lineage>
</organism>
<dbReference type="SUPFAM" id="SSF48452">
    <property type="entry name" value="TPR-like"/>
    <property type="match status" value="1"/>
</dbReference>
<gene>
    <name evidence="3" type="ORF">LU297_07360</name>
</gene>
<keyword evidence="4" id="KW-1185">Reference proteome</keyword>
<proteinExistence type="predicted"/>
<protein>
    <recommendedName>
        <fullName evidence="5">Tetratricopeptide repeat protein</fullName>
    </recommendedName>
</protein>
<dbReference type="Gene3D" id="1.25.40.10">
    <property type="entry name" value="Tetratricopeptide repeat domain"/>
    <property type="match status" value="2"/>
</dbReference>
<name>A0ABY6F2T9_9GAMM</name>
<reference evidence="3" key="1">
    <citation type="submission" date="2021-12" db="EMBL/GenBank/DDBJ databases">
        <title>taxonomy of Moraxella sp. ZY201224.</title>
        <authorList>
            <person name="Li F."/>
        </authorList>
    </citation>
    <scope>NUCLEOTIDE SEQUENCE</scope>
    <source>
        <strain evidence="3">ZY201224</strain>
    </source>
</reference>
<dbReference type="Proteomes" id="UP001063782">
    <property type="component" value="Chromosome"/>
</dbReference>
<keyword evidence="2" id="KW-0175">Coiled coil</keyword>
<dbReference type="InterPro" id="IPR011990">
    <property type="entry name" value="TPR-like_helical_dom_sf"/>
</dbReference>
<dbReference type="PROSITE" id="PS50005">
    <property type="entry name" value="TPR"/>
    <property type="match status" value="1"/>
</dbReference>
<evidence type="ECO:0000313" key="3">
    <source>
        <dbReference type="EMBL" id="UXZ04402.1"/>
    </source>
</evidence>
<dbReference type="EMBL" id="CP089977">
    <property type="protein sequence ID" value="UXZ04402.1"/>
    <property type="molecule type" value="Genomic_DNA"/>
</dbReference>
<dbReference type="InterPro" id="IPR019734">
    <property type="entry name" value="TPR_rpt"/>
</dbReference>
<evidence type="ECO:0000256" key="2">
    <source>
        <dbReference type="SAM" id="Coils"/>
    </source>
</evidence>
<dbReference type="SMART" id="SM00028">
    <property type="entry name" value="TPR"/>
    <property type="match status" value="2"/>
</dbReference>
<feature type="repeat" description="TPR" evidence="1">
    <location>
        <begin position="18"/>
        <end position="51"/>
    </location>
</feature>